<reference evidence="2 3" key="1">
    <citation type="journal article" date="2014" name="PLoS Genet.">
        <title>Phylogenetically driven sequencing of extremely halophilic archaea reveals strategies for static and dynamic osmo-response.</title>
        <authorList>
            <person name="Becker E.A."/>
            <person name="Seitzer P.M."/>
            <person name="Tritt A."/>
            <person name="Larsen D."/>
            <person name="Krusor M."/>
            <person name="Yao A.I."/>
            <person name="Wu D."/>
            <person name="Madern D."/>
            <person name="Eisen J.A."/>
            <person name="Darling A.E."/>
            <person name="Facciotti M.T."/>
        </authorList>
    </citation>
    <scope>NUCLEOTIDE SEQUENCE [LARGE SCALE GENOMIC DNA]</scope>
    <source>
        <strain evidence="2 3">2-9-1</strain>
    </source>
</reference>
<protein>
    <submittedName>
        <fullName evidence="2">Uncharacterized protein</fullName>
    </submittedName>
</protein>
<evidence type="ECO:0000313" key="3">
    <source>
        <dbReference type="Proteomes" id="UP000011626"/>
    </source>
</evidence>
<proteinExistence type="predicted"/>
<organism evidence="2 3">
    <name type="scientific">Halosimplex carlsbadense 2-9-1</name>
    <dbReference type="NCBI Taxonomy" id="797114"/>
    <lineage>
        <taxon>Archaea</taxon>
        <taxon>Methanobacteriati</taxon>
        <taxon>Methanobacteriota</taxon>
        <taxon>Stenosarchaea group</taxon>
        <taxon>Halobacteria</taxon>
        <taxon>Halobacteriales</taxon>
        <taxon>Haloarculaceae</taxon>
        <taxon>Halosimplex</taxon>
    </lineage>
</organism>
<gene>
    <name evidence="2" type="ORF">C475_20477</name>
</gene>
<feature type="coiled-coil region" evidence="1">
    <location>
        <begin position="11"/>
        <end position="41"/>
    </location>
</feature>
<accession>M0CCU5</accession>
<sequence>MATQSERGVDRAEIERLARRLDAQERQLERVRNALKGVATEVGGLSVSGPCDGCERSLLLVREGQIFCPRCRGGATL</sequence>
<keyword evidence="3" id="KW-1185">Reference proteome</keyword>
<dbReference type="Proteomes" id="UP000011626">
    <property type="component" value="Unassembled WGS sequence"/>
</dbReference>
<keyword evidence="1" id="KW-0175">Coiled coil</keyword>
<dbReference type="EMBL" id="AOIU01000046">
    <property type="protein sequence ID" value="ELZ20458.1"/>
    <property type="molecule type" value="Genomic_DNA"/>
</dbReference>
<comment type="caution">
    <text evidence="2">The sequence shown here is derived from an EMBL/GenBank/DDBJ whole genome shotgun (WGS) entry which is preliminary data.</text>
</comment>
<evidence type="ECO:0000256" key="1">
    <source>
        <dbReference type="SAM" id="Coils"/>
    </source>
</evidence>
<dbReference type="STRING" id="797114.C475_20477"/>
<dbReference type="OrthoDB" id="205571at2157"/>
<dbReference type="AlphaFoldDB" id="M0CCU5"/>
<evidence type="ECO:0000313" key="2">
    <source>
        <dbReference type="EMBL" id="ELZ20458.1"/>
    </source>
</evidence>
<name>M0CCU5_9EURY</name>
<dbReference type="RefSeq" id="WP_006885758.1">
    <property type="nucleotide sequence ID" value="NZ_AOIU01000046.1"/>
</dbReference>